<keyword evidence="1" id="KW-0732">Signal</keyword>
<evidence type="ECO:0000313" key="3">
    <source>
        <dbReference type="EMBL" id="KEZ21649.1"/>
    </source>
</evidence>
<evidence type="ECO:0000259" key="2">
    <source>
        <dbReference type="SMART" id="SM00198"/>
    </source>
</evidence>
<feature type="signal peptide" evidence="1">
    <location>
        <begin position="1"/>
        <end position="34"/>
    </location>
</feature>
<dbReference type="PANTHER" id="PTHR10334">
    <property type="entry name" value="CYSTEINE-RICH SECRETORY PROTEIN-RELATED"/>
    <property type="match status" value="1"/>
</dbReference>
<feature type="domain" description="SCP" evidence="2">
    <location>
        <begin position="55"/>
        <end position="196"/>
    </location>
</feature>
<dbReference type="InterPro" id="IPR035940">
    <property type="entry name" value="CAP_sf"/>
</dbReference>
<dbReference type="InterPro" id="IPR002413">
    <property type="entry name" value="V5_allergen-like"/>
</dbReference>
<dbReference type="InterPro" id="IPR014044">
    <property type="entry name" value="CAP_dom"/>
</dbReference>
<dbReference type="Pfam" id="PF00188">
    <property type="entry name" value="CAP"/>
    <property type="match status" value="1"/>
</dbReference>
<comment type="caution">
    <text evidence="3">The sequence shown here is derived from an EMBL/GenBank/DDBJ whole genome shotgun (WGS) entry which is preliminary data.</text>
</comment>
<dbReference type="GO" id="GO:0005576">
    <property type="term" value="C:extracellular region"/>
    <property type="evidence" value="ECO:0007669"/>
    <property type="project" value="InterPro"/>
</dbReference>
<dbReference type="eggNOG" id="COG2340">
    <property type="taxonomic scope" value="Bacteria"/>
</dbReference>
<gene>
    <name evidence="3" type="ORF">CP98_00327</name>
</gene>
<dbReference type="AlphaFoldDB" id="A0A084EUK7"/>
<protein>
    <submittedName>
        <fullName evidence="3">Cysteine-rich secretory protein family protein</fullName>
    </submittedName>
</protein>
<sequence>MSGHIFRRVQRGPLAAALMLFGGMIAGAVAPASASVNRDVWNYYNIQPAPRSDAMLRQVVMDVHNRERQSLGVPALAWDDRLAADAAGYARQMVHTNQFRHSHGGERDEEIGENLWMGTHRAYGYTAMLDAFMDERRAFVFKARFPDVSTTGNWEDVGHYTQMIWRGTRRVGCALGEGAQYDYLVCRYYPAGNVYGMSPFDRDFGGWQG</sequence>
<dbReference type="STRING" id="13690.AX777_24455"/>
<name>A0A084EUK7_SPHYA</name>
<dbReference type="PRINTS" id="PR00838">
    <property type="entry name" value="V5ALLERGEN"/>
</dbReference>
<dbReference type="SUPFAM" id="SSF55797">
    <property type="entry name" value="PR-1-like"/>
    <property type="match status" value="1"/>
</dbReference>
<evidence type="ECO:0000313" key="4">
    <source>
        <dbReference type="Proteomes" id="UP000028534"/>
    </source>
</evidence>
<dbReference type="SMART" id="SM00198">
    <property type="entry name" value="SCP"/>
    <property type="match status" value="1"/>
</dbReference>
<evidence type="ECO:0000256" key="1">
    <source>
        <dbReference type="SAM" id="SignalP"/>
    </source>
</evidence>
<dbReference type="InterPro" id="IPR018244">
    <property type="entry name" value="Allrgn_V5/Tpx1_CS"/>
</dbReference>
<dbReference type="InterPro" id="IPR001283">
    <property type="entry name" value="CRISP-related"/>
</dbReference>
<feature type="chain" id="PRO_5001774667" evidence="1">
    <location>
        <begin position="35"/>
        <end position="209"/>
    </location>
</feature>
<organism evidence="3 4">
    <name type="scientific">Sphingobium yanoikuyae</name>
    <name type="common">Sphingomonas yanoikuyae</name>
    <dbReference type="NCBI Taxonomy" id="13690"/>
    <lineage>
        <taxon>Bacteria</taxon>
        <taxon>Pseudomonadati</taxon>
        <taxon>Pseudomonadota</taxon>
        <taxon>Alphaproteobacteria</taxon>
        <taxon>Sphingomonadales</taxon>
        <taxon>Sphingomonadaceae</taxon>
        <taxon>Sphingobium</taxon>
    </lineage>
</organism>
<proteinExistence type="predicted"/>
<dbReference type="PROSITE" id="PS01009">
    <property type="entry name" value="CRISP_1"/>
    <property type="match status" value="1"/>
</dbReference>
<reference evidence="3 4" key="1">
    <citation type="submission" date="2014-03" db="EMBL/GenBank/DDBJ databases">
        <title>Genome sequence of Sphingobium yanoikuyae B1.</title>
        <authorList>
            <person name="Gan H.M."/>
            <person name="Gan H.Y."/>
            <person name="Savka M.A."/>
        </authorList>
    </citation>
    <scope>NUCLEOTIDE SEQUENCE [LARGE SCALE GENOMIC DNA]</scope>
    <source>
        <strain evidence="3 4">B1</strain>
    </source>
</reference>
<accession>A0A084EUK7</accession>
<dbReference type="Proteomes" id="UP000028534">
    <property type="component" value="Unassembled WGS sequence"/>
</dbReference>
<dbReference type="GeneID" id="57775525"/>
<dbReference type="PROSITE" id="PS01010">
    <property type="entry name" value="CRISP_2"/>
    <property type="match status" value="1"/>
</dbReference>
<dbReference type="Gene3D" id="3.40.33.10">
    <property type="entry name" value="CAP"/>
    <property type="match status" value="1"/>
</dbReference>
<dbReference type="RefSeq" id="WP_004210929.1">
    <property type="nucleotide sequence ID" value="NZ_CP020925.1"/>
</dbReference>
<dbReference type="PATRIC" id="fig|13690.10.peg.339"/>
<dbReference type="PRINTS" id="PR00837">
    <property type="entry name" value="V5TPXLIKE"/>
</dbReference>
<dbReference type="EMBL" id="JGVR01000001">
    <property type="protein sequence ID" value="KEZ21649.1"/>
    <property type="molecule type" value="Genomic_DNA"/>
</dbReference>